<reference evidence="3" key="1">
    <citation type="submission" date="2018-09" db="EMBL/GenBank/DDBJ databases">
        <authorList>
            <person name="Livingstone P.G."/>
            <person name="Whitworth D.E."/>
        </authorList>
    </citation>
    <scope>NUCLEOTIDE SEQUENCE [LARGE SCALE GENOMIC DNA]</scope>
    <source>
        <strain evidence="3">CA040B</strain>
    </source>
</reference>
<name>A0A3A8P4R3_9BACT</name>
<dbReference type="RefSeq" id="WP_120623215.1">
    <property type="nucleotide sequence ID" value="NZ_RAWG01000001.1"/>
</dbReference>
<dbReference type="OrthoDB" id="9913842at2"/>
<protein>
    <submittedName>
        <fullName evidence="2">Uncharacterized protein</fullName>
    </submittedName>
</protein>
<sequence>MEPSRSGHPSRQKLIAQLHHCEQEIREHLNALNPVSRRARLWLTEDPVRTKNLEKIATQLQDVLYFVVQERDSLPPENQELLGCLLTQLDSPRELSANNVWELADAMEVMLVRLGDDPYVRRLILNEFPRDLPESLRPARPASETGNGSTGAQSLDIDRAREYLVQRRRAQAHEYRRDRAKMRLRQRQLLIMAAVLLILLTLFSVALVWGEAIGSVLLLLVLFAGAVGSVLSRAIKLSKQPLSAGEALRPGDVRPQETPLGIRALISAWTVFVAQPVLGATAALIIALVFTSGLLQVGGLAQLNPAALALLAFLAGYSEPFFTDILGKVAGKAGGSLG</sequence>
<feature type="transmembrane region" description="Helical" evidence="1">
    <location>
        <begin position="264"/>
        <end position="290"/>
    </location>
</feature>
<keyword evidence="1" id="KW-1133">Transmembrane helix</keyword>
<keyword evidence="3" id="KW-1185">Reference proteome</keyword>
<dbReference type="Proteomes" id="UP000273405">
    <property type="component" value="Unassembled WGS sequence"/>
</dbReference>
<accession>A0A3A8P4R3</accession>
<organism evidence="2 3">
    <name type="scientific">Corallococcus sicarius</name>
    <dbReference type="NCBI Taxonomy" id="2316726"/>
    <lineage>
        <taxon>Bacteria</taxon>
        <taxon>Pseudomonadati</taxon>
        <taxon>Myxococcota</taxon>
        <taxon>Myxococcia</taxon>
        <taxon>Myxococcales</taxon>
        <taxon>Cystobacterineae</taxon>
        <taxon>Myxococcaceae</taxon>
        <taxon>Corallococcus</taxon>
    </lineage>
</organism>
<dbReference type="EMBL" id="RAWG01000001">
    <property type="protein sequence ID" value="RKH48375.1"/>
    <property type="molecule type" value="Genomic_DNA"/>
</dbReference>
<gene>
    <name evidence="2" type="ORF">D7X12_00065</name>
</gene>
<evidence type="ECO:0000313" key="3">
    <source>
        <dbReference type="Proteomes" id="UP000273405"/>
    </source>
</evidence>
<evidence type="ECO:0000256" key="1">
    <source>
        <dbReference type="SAM" id="Phobius"/>
    </source>
</evidence>
<proteinExistence type="predicted"/>
<keyword evidence="1" id="KW-0812">Transmembrane</keyword>
<dbReference type="AlphaFoldDB" id="A0A3A8P4R3"/>
<evidence type="ECO:0000313" key="2">
    <source>
        <dbReference type="EMBL" id="RKH48375.1"/>
    </source>
</evidence>
<feature type="transmembrane region" description="Helical" evidence="1">
    <location>
        <begin position="216"/>
        <end position="235"/>
    </location>
</feature>
<keyword evidence="1" id="KW-0472">Membrane</keyword>
<feature type="transmembrane region" description="Helical" evidence="1">
    <location>
        <begin position="189"/>
        <end position="210"/>
    </location>
</feature>
<feature type="transmembrane region" description="Helical" evidence="1">
    <location>
        <begin position="302"/>
        <end position="322"/>
    </location>
</feature>
<comment type="caution">
    <text evidence="2">The sequence shown here is derived from an EMBL/GenBank/DDBJ whole genome shotgun (WGS) entry which is preliminary data.</text>
</comment>